<dbReference type="RefSeq" id="WP_099698535.1">
    <property type="nucleotide sequence ID" value="NZ_NOVD01000036.1"/>
</dbReference>
<gene>
    <name evidence="1" type="ORF">CHR55_27360</name>
</gene>
<evidence type="ECO:0000313" key="2">
    <source>
        <dbReference type="Proteomes" id="UP000230886"/>
    </source>
</evidence>
<comment type="caution">
    <text evidence="1">The sequence shown here is derived from an EMBL/GenBank/DDBJ whole genome shotgun (WGS) entry which is preliminary data.</text>
</comment>
<organism evidence="1 2">
    <name type="scientific">Rhodococcus qingshengii</name>
    <dbReference type="NCBI Taxonomy" id="334542"/>
    <lineage>
        <taxon>Bacteria</taxon>
        <taxon>Bacillati</taxon>
        <taxon>Actinomycetota</taxon>
        <taxon>Actinomycetes</taxon>
        <taxon>Mycobacteriales</taxon>
        <taxon>Nocardiaceae</taxon>
        <taxon>Rhodococcus</taxon>
        <taxon>Rhodococcus erythropolis group</taxon>
    </lineage>
</organism>
<dbReference type="EMBL" id="NOVD01000036">
    <property type="protein sequence ID" value="PCK24162.1"/>
    <property type="molecule type" value="Genomic_DNA"/>
</dbReference>
<proteinExistence type="predicted"/>
<dbReference type="Proteomes" id="UP000230886">
    <property type="component" value="Unassembled WGS sequence"/>
</dbReference>
<reference evidence="1 2" key="1">
    <citation type="submission" date="2017-07" db="EMBL/GenBank/DDBJ databases">
        <title>Draft sequence of Rhodococcus enclensis 23b-28.</title>
        <authorList>
            <person name="Besaury L."/>
            <person name="Sancelme M."/>
            <person name="Amato P."/>
            <person name="Lallement A."/>
            <person name="Delort A.-M."/>
        </authorList>
    </citation>
    <scope>NUCLEOTIDE SEQUENCE [LARGE SCALE GENOMIC DNA]</scope>
    <source>
        <strain evidence="1 2">23b-28</strain>
    </source>
</reference>
<protein>
    <submittedName>
        <fullName evidence="1">Uncharacterized protein</fullName>
    </submittedName>
</protein>
<accession>A0A2A5J477</accession>
<evidence type="ECO:0000313" key="1">
    <source>
        <dbReference type="EMBL" id="PCK24162.1"/>
    </source>
</evidence>
<name>A0A2A5J477_RHOSG</name>
<dbReference type="AlphaFoldDB" id="A0A2A5J477"/>
<sequence>MSRRQSLTVAGSALLLAARCSPDTNFDATAATELLPDRLRYTQLGPDSDVVSPQQAWKELVEAGRVTGTFDDWHLTETSEEGAENGRRP</sequence>